<keyword evidence="2" id="KW-1185">Reference proteome</keyword>
<evidence type="ECO:0000313" key="1">
    <source>
        <dbReference type="EMBL" id="ADG07365.1"/>
    </source>
</evidence>
<dbReference type="HOGENOM" id="CLU_071770_0_0_9"/>
<dbReference type="InterPro" id="IPR006482">
    <property type="entry name" value="Cas7_Csh2/Csh2"/>
</dbReference>
<name>D5WUB3_KYRT2</name>
<evidence type="ECO:0000313" key="2">
    <source>
        <dbReference type="Proteomes" id="UP000002368"/>
    </source>
</evidence>
<dbReference type="EMBL" id="CP002017">
    <property type="protein sequence ID" value="ADG07365.1"/>
    <property type="molecule type" value="Genomic_DNA"/>
</dbReference>
<dbReference type="eggNOG" id="COG3649">
    <property type="taxonomic scope" value="Bacteria"/>
</dbReference>
<accession>D5WUB3</accession>
<dbReference type="AlphaFoldDB" id="D5WUB3"/>
<proteinExistence type="predicted"/>
<dbReference type="Proteomes" id="UP000002368">
    <property type="component" value="Chromosome"/>
</dbReference>
<dbReference type="Pfam" id="PF05107">
    <property type="entry name" value="Cas_Cas7"/>
    <property type="match status" value="1"/>
</dbReference>
<sequence length="362" mass="41585">MSEAIIRQNGDFLFLFEASMTNPNGDPDQENRPRMDYETSTALVSDARRKRDCRDFLKRKGYRIFVDTWAEHKVPMDRMFLEIVNEWLTDEERVAALFDEVPKLKEKWYAAFGDSSGDFRRTYTKARADSKMKKKAEFIDFNNEFLTAIIQRALVDIRLFGSAMAVEGVSRTFTGPIQITWGYSLHPVELVKSNTITSIMNEENSTFGKKHKLHYALIAHYGTMNKYSARLTAMTEKDRDLFRQALVQGMMSNQTDSKQGQTPLLYLEILYAPDFDGYLGDLRRFLRAEYNEDKPIRGLGDLVVDFSAVSEVVRTMKDKGYIERVVGWTHPVADLSSIRDFPQLEEELDLWAPVQSAAGGGR</sequence>
<dbReference type="OrthoDB" id="9776792at2"/>
<gene>
    <name evidence="1" type="ordered locus">Btus_2716</name>
</gene>
<dbReference type="KEGG" id="bts:Btus_2716"/>
<dbReference type="GO" id="GO:0043571">
    <property type="term" value="P:maintenance of CRISPR repeat elements"/>
    <property type="evidence" value="ECO:0007669"/>
    <property type="project" value="InterPro"/>
</dbReference>
<reference evidence="1 2" key="1">
    <citation type="journal article" date="2011" name="Stand. Genomic Sci.">
        <title>Complete genome sequence of the thermophilic, hydrogen-oxidizing Bacillus tusciae type strain (T2) and reclassification in the new genus, Kyrpidia gen. nov. as Kyrpidia tusciae comb. nov. and emendation of the family Alicyclobacillaceae da Costa and Rainey, 2010.</title>
        <authorList>
            <person name="Klenk H.P."/>
            <person name="Lapidus A."/>
            <person name="Chertkov O."/>
            <person name="Copeland A."/>
            <person name="Del Rio T.G."/>
            <person name="Nolan M."/>
            <person name="Lucas S."/>
            <person name="Chen F."/>
            <person name="Tice H."/>
            <person name="Cheng J.F."/>
            <person name="Han C."/>
            <person name="Bruce D."/>
            <person name="Goodwin L."/>
            <person name="Pitluck S."/>
            <person name="Pati A."/>
            <person name="Ivanova N."/>
            <person name="Mavromatis K."/>
            <person name="Daum C."/>
            <person name="Chen A."/>
            <person name="Palaniappan K."/>
            <person name="Chang Y.J."/>
            <person name="Land M."/>
            <person name="Hauser L."/>
            <person name="Jeffries C.D."/>
            <person name="Detter J.C."/>
            <person name="Rohde M."/>
            <person name="Abt B."/>
            <person name="Pukall R."/>
            <person name="Goker M."/>
            <person name="Bristow J."/>
            <person name="Markowitz V."/>
            <person name="Hugenholtz P."/>
            <person name="Eisen J.A."/>
        </authorList>
    </citation>
    <scope>NUCLEOTIDE SEQUENCE [LARGE SCALE GENOMIC DNA]</scope>
    <source>
        <strain evidence="1 2">DSM 2912</strain>
    </source>
</reference>
<protein>
    <submittedName>
        <fullName evidence="1">CRISPR-associated protein, CT1132 family</fullName>
    </submittedName>
</protein>
<organism evidence="1 2">
    <name type="scientific">Kyrpidia tusciae (strain DSM 2912 / NBRC 15312 / T2)</name>
    <name type="common">Bacillus tusciae</name>
    <dbReference type="NCBI Taxonomy" id="562970"/>
    <lineage>
        <taxon>Bacteria</taxon>
        <taxon>Bacillati</taxon>
        <taxon>Bacillota</taxon>
        <taxon>Bacilli</taxon>
        <taxon>Bacillales</taxon>
        <taxon>Alicyclobacillaceae</taxon>
        <taxon>Kyrpidia</taxon>
    </lineage>
</organism>
<dbReference type="STRING" id="562970.Btus_2716"/>